<dbReference type="EMBL" id="AGBF01000007">
    <property type="protein sequence ID" value="EGX61066.1"/>
    <property type="molecule type" value="Genomic_DNA"/>
</dbReference>
<dbReference type="Proteomes" id="UP000004217">
    <property type="component" value="Unassembled WGS sequence"/>
</dbReference>
<gene>
    <name evidence="1" type="ORF">SZN_04406</name>
</gene>
<evidence type="ECO:0000313" key="1">
    <source>
        <dbReference type="EMBL" id="EGX61066.1"/>
    </source>
</evidence>
<name>G2G5X7_9ACTN</name>
<comment type="caution">
    <text evidence="1">The sequence shown here is derived from an EMBL/GenBank/DDBJ whole genome shotgun (WGS) entry which is preliminary data.</text>
</comment>
<dbReference type="PATRIC" id="fig|700597.3.peg.856"/>
<proteinExistence type="predicted"/>
<accession>G2G5X7</accession>
<keyword evidence="2" id="KW-1185">Reference proteome</keyword>
<organism evidence="1 2">
    <name type="scientific">Streptomyces zinciresistens K42</name>
    <dbReference type="NCBI Taxonomy" id="700597"/>
    <lineage>
        <taxon>Bacteria</taxon>
        <taxon>Bacillati</taxon>
        <taxon>Actinomycetota</taxon>
        <taxon>Actinomycetes</taxon>
        <taxon>Kitasatosporales</taxon>
        <taxon>Streptomycetaceae</taxon>
        <taxon>Streptomyces</taxon>
    </lineage>
</organism>
<dbReference type="AlphaFoldDB" id="G2G5X7"/>
<protein>
    <submittedName>
        <fullName evidence="1">Uncharacterized protein</fullName>
    </submittedName>
</protein>
<reference evidence="1 2" key="1">
    <citation type="submission" date="2011-08" db="EMBL/GenBank/DDBJ databases">
        <authorList>
            <person name="Lin Y."/>
            <person name="Hao X."/>
            <person name="Johnstone L."/>
            <person name="Miller S.J."/>
            <person name="Wei G."/>
            <person name="Rensing C."/>
        </authorList>
    </citation>
    <scope>NUCLEOTIDE SEQUENCE [LARGE SCALE GENOMIC DNA]</scope>
    <source>
        <strain evidence="1 2">K42</strain>
    </source>
</reference>
<sequence length="165" mass="17524">MVGSVSVLAVLAAVGAWMYFVYRLSDPVPAAFGARVDGKSIVVKMALCPTDVIRRVEVTDADDDKSANPKVLWCASNPTTAAARSGVVKLWSGEGFERHAPELAQSAIPRNLVVGYVDPSGGGLDDVFTLRTVSAAKLKPGQYWTRDGARTAAQIDAQLNCRSSN</sequence>
<evidence type="ECO:0000313" key="2">
    <source>
        <dbReference type="Proteomes" id="UP000004217"/>
    </source>
</evidence>